<dbReference type="Gene3D" id="6.10.140.2220">
    <property type="match status" value="1"/>
</dbReference>
<comment type="caution">
    <text evidence="7">The sequence shown here is derived from an EMBL/GenBank/DDBJ whole genome shotgun (WGS) entry which is preliminary data.</text>
</comment>
<evidence type="ECO:0000259" key="6">
    <source>
        <dbReference type="PROSITE" id="PS50865"/>
    </source>
</evidence>
<reference evidence="7 8" key="1">
    <citation type="submission" date="2018-06" db="EMBL/GenBank/DDBJ databases">
        <title>Complete Genomes of Monosporascus.</title>
        <authorList>
            <person name="Robinson A.J."/>
            <person name="Natvig D.O."/>
        </authorList>
    </citation>
    <scope>NUCLEOTIDE SEQUENCE [LARGE SCALE GENOMIC DNA]</scope>
    <source>
        <strain evidence="7 8">CBS 110550</strain>
    </source>
</reference>
<evidence type="ECO:0000256" key="4">
    <source>
        <dbReference type="PROSITE-ProRule" id="PRU00134"/>
    </source>
</evidence>
<feature type="domain" description="MYND-type" evidence="6">
    <location>
        <begin position="16"/>
        <end position="53"/>
    </location>
</feature>
<accession>A0A4Q4TIF2</accession>
<keyword evidence="3" id="KW-0862">Zinc</keyword>
<evidence type="ECO:0000256" key="2">
    <source>
        <dbReference type="ARBA" id="ARBA00022771"/>
    </source>
</evidence>
<dbReference type="STRING" id="155417.A0A4Q4TIF2"/>
<dbReference type="GO" id="GO:0008270">
    <property type="term" value="F:zinc ion binding"/>
    <property type="evidence" value="ECO:0007669"/>
    <property type="project" value="UniProtKB-KW"/>
</dbReference>
<keyword evidence="1" id="KW-0479">Metal-binding</keyword>
<dbReference type="OrthoDB" id="432970at2759"/>
<dbReference type="SUPFAM" id="SSF144232">
    <property type="entry name" value="HIT/MYND zinc finger-like"/>
    <property type="match status" value="1"/>
</dbReference>
<dbReference type="Proteomes" id="UP000293360">
    <property type="component" value="Unassembled WGS sequence"/>
</dbReference>
<dbReference type="PROSITE" id="PS50865">
    <property type="entry name" value="ZF_MYND_2"/>
    <property type="match status" value="1"/>
</dbReference>
<proteinExistence type="predicted"/>
<sequence length="268" mass="28807">MTETNTNTAGEPEASCAKCKKTGVHLMPCERCDVVYCSRSCQTLDWKTHKKRCARNRGGNGPGGATNTSSAGSSSSSAAPPHYTNSTAATGGALEGGNPMPFTRLEKGTYLHGRPEKDTYKLLIDAYRLRLDDVAKIEGVVEPDSIYASATNDPLPGFRRFLDKASAATDGILPPWWSADKQRECEDLGMSSAGGNGWISLRKKIRKGDVTDHYGDATFPMQLRMLAEGVYGRGPGGQDGSTMRRMMAMGEAGAGPRHMSLFDASQNM</sequence>
<dbReference type="EMBL" id="QJNU01000117">
    <property type="protein sequence ID" value="RYP06755.1"/>
    <property type="molecule type" value="Genomic_DNA"/>
</dbReference>
<keyword evidence="8" id="KW-1185">Reference proteome</keyword>
<evidence type="ECO:0000313" key="8">
    <source>
        <dbReference type="Proteomes" id="UP000293360"/>
    </source>
</evidence>
<dbReference type="InterPro" id="IPR002893">
    <property type="entry name" value="Znf_MYND"/>
</dbReference>
<evidence type="ECO:0000256" key="1">
    <source>
        <dbReference type="ARBA" id="ARBA00022723"/>
    </source>
</evidence>
<evidence type="ECO:0000256" key="5">
    <source>
        <dbReference type="SAM" id="MobiDB-lite"/>
    </source>
</evidence>
<organism evidence="7 8">
    <name type="scientific">Monosporascus ibericus</name>
    <dbReference type="NCBI Taxonomy" id="155417"/>
    <lineage>
        <taxon>Eukaryota</taxon>
        <taxon>Fungi</taxon>
        <taxon>Dikarya</taxon>
        <taxon>Ascomycota</taxon>
        <taxon>Pezizomycotina</taxon>
        <taxon>Sordariomycetes</taxon>
        <taxon>Xylariomycetidae</taxon>
        <taxon>Xylariales</taxon>
        <taxon>Xylariales incertae sedis</taxon>
        <taxon>Monosporascus</taxon>
    </lineage>
</organism>
<feature type="region of interest" description="Disordered" evidence="5">
    <location>
        <begin position="53"/>
        <end position="99"/>
    </location>
</feature>
<gene>
    <name evidence="7" type="ORF">DL764_002952</name>
</gene>
<evidence type="ECO:0000313" key="7">
    <source>
        <dbReference type="EMBL" id="RYP06755.1"/>
    </source>
</evidence>
<evidence type="ECO:0000256" key="3">
    <source>
        <dbReference type="ARBA" id="ARBA00022833"/>
    </source>
</evidence>
<feature type="compositionally biased region" description="Low complexity" evidence="5">
    <location>
        <begin position="65"/>
        <end position="81"/>
    </location>
</feature>
<keyword evidence="2 4" id="KW-0863">Zinc-finger</keyword>
<protein>
    <recommendedName>
        <fullName evidence="6">MYND-type domain-containing protein</fullName>
    </recommendedName>
</protein>
<name>A0A4Q4TIF2_9PEZI</name>
<dbReference type="AlphaFoldDB" id="A0A4Q4TIF2"/>
<dbReference type="Pfam" id="PF01753">
    <property type="entry name" value="zf-MYND"/>
    <property type="match status" value="1"/>
</dbReference>